<reference evidence="2" key="1">
    <citation type="journal article" date="2022" name="Mol. Ecol. Resour.">
        <title>The genomes of chicory, endive, great burdock and yacon provide insights into Asteraceae palaeo-polyploidization history and plant inulin production.</title>
        <authorList>
            <person name="Fan W."/>
            <person name="Wang S."/>
            <person name="Wang H."/>
            <person name="Wang A."/>
            <person name="Jiang F."/>
            <person name="Liu H."/>
            <person name="Zhao H."/>
            <person name="Xu D."/>
            <person name="Zhang Y."/>
        </authorList>
    </citation>
    <scope>NUCLEOTIDE SEQUENCE [LARGE SCALE GENOMIC DNA]</scope>
    <source>
        <strain evidence="2">cv. Punajuju</strain>
    </source>
</reference>
<name>A0ACB9H6C6_CICIN</name>
<comment type="caution">
    <text evidence="1">The sequence shown here is derived from an EMBL/GenBank/DDBJ whole genome shotgun (WGS) entry which is preliminary data.</text>
</comment>
<sequence>MSPIFAPETHTVRCVQLSISTILNHTGRLEVAVSGRLCKIGDSSSTTSPHVHSNSLRSSIYNRSAISWYLMILKEFCICGPTLYLSPTLPLQPTPLYSACDDLEKITKVAREMWDDQRVVPADYIEETEELAMKGLMENRHILDLISKESLENSRITEVAIVD</sequence>
<dbReference type="EMBL" id="CM042009">
    <property type="protein sequence ID" value="KAI3791309.1"/>
    <property type="molecule type" value="Genomic_DNA"/>
</dbReference>
<proteinExistence type="predicted"/>
<evidence type="ECO:0000313" key="2">
    <source>
        <dbReference type="Proteomes" id="UP001055811"/>
    </source>
</evidence>
<dbReference type="Proteomes" id="UP001055811">
    <property type="component" value="Linkage Group LG01"/>
</dbReference>
<gene>
    <name evidence="1" type="ORF">L2E82_05050</name>
</gene>
<accession>A0ACB9H6C6</accession>
<organism evidence="1 2">
    <name type="scientific">Cichorium intybus</name>
    <name type="common">Chicory</name>
    <dbReference type="NCBI Taxonomy" id="13427"/>
    <lineage>
        <taxon>Eukaryota</taxon>
        <taxon>Viridiplantae</taxon>
        <taxon>Streptophyta</taxon>
        <taxon>Embryophyta</taxon>
        <taxon>Tracheophyta</taxon>
        <taxon>Spermatophyta</taxon>
        <taxon>Magnoliopsida</taxon>
        <taxon>eudicotyledons</taxon>
        <taxon>Gunneridae</taxon>
        <taxon>Pentapetalae</taxon>
        <taxon>asterids</taxon>
        <taxon>campanulids</taxon>
        <taxon>Asterales</taxon>
        <taxon>Asteraceae</taxon>
        <taxon>Cichorioideae</taxon>
        <taxon>Cichorieae</taxon>
        <taxon>Cichoriinae</taxon>
        <taxon>Cichorium</taxon>
    </lineage>
</organism>
<keyword evidence="2" id="KW-1185">Reference proteome</keyword>
<reference evidence="1 2" key="2">
    <citation type="journal article" date="2022" name="Mol. Ecol. Resour.">
        <title>The genomes of chicory, endive, great burdock and yacon provide insights into Asteraceae paleo-polyploidization history and plant inulin production.</title>
        <authorList>
            <person name="Fan W."/>
            <person name="Wang S."/>
            <person name="Wang H."/>
            <person name="Wang A."/>
            <person name="Jiang F."/>
            <person name="Liu H."/>
            <person name="Zhao H."/>
            <person name="Xu D."/>
            <person name="Zhang Y."/>
        </authorList>
    </citation>
    <scope>NUCLEOTIDE SEQUENCE [LARGE SCALE GENOMIC DNA]</scope>
    <source>
        <strain evidence="2">cv. Punajuju</strain>
        <tissue evidence="1">Leaves</tissue>
    </source>
</reference>
<evidence type="ECO:0000313" key="1">
    <source>
        <dbReference type="EMBL" id="KAI3791309.1"/>
    </source>
</evidence>
<protein>
    <submittedName>
        <fullName evidence="1">Uncharacterized protein</fullName>
    </submittedName>
</protein>